<dbReference type="Gene3D" id="3.30.70.270">
    <property type="match status" value="1"/>
</dbReference>
<feature type="domain" description="GGDEF" evidence="3">
    <location>
        <begin position="240"/>
        <end position="370"/>
    </location>
</feature>
<dbReference type="InterPro" id="IPR029787">
    <property type="entry name" value="Nucleotide_cyclase"/>
</dbReference>
<feature type="transmembrane region" description="Helical" evidence="1">
    <location>
        <begin position="169"/>
        <end position="189"/>
    </location>
</feature>
<dbReference type="SMART" id="SM00267">
    <property type="entry name" value="GGDEF"/>
    <property type="match status" value="1"/>
</dbReference>
<evidence type="ECO:0000313" key="5">
    <source>
        <dbReference type="Proteomes" id="UP001320831"/>
    </source>
</evidence>
<dbReference type="SMART" id="SM00052">
    <property type="entry name" value="EAL"/>
    <property type="match status" value="1"/>
</dbReference>
<dbReference type="EMBL" id="JAOCZP010000009">
    <property type="protein sequence ID" value="MCT7377852.1"/>
    <property type="molecule type" value="Genomic_DNA"/>
</dbReference>
<dbReference type="InterPro" id="IPR043128">
    <property type="entry name" value="Rev_trsase/Diguanyl_cyclase"/>
</dbReference>
<evidence type="ECO:0000256" key="1">
    <source>
        <dbReference type="SAM" id="Phobius"/>
    </source>
</evidence>
<sequence length="636" mass="68853">MAFEIEDALEGRILKDQLADLRHGLFVSMPISTVLSGLILAVQALSGSGFAAAIWFLVVNAINGARLALALRPAPWAGKHEDDLEGVSRRLRLYGILALLSGFAWSLLAVLTAGYTVPQAPLHLIILAGISAGAVTYGTSYAAAPINFITPPLLITAGCLVAKGGFEDYILAFAVLLFLGGLARSSFVGQARFREVSRLKHEAEQIAAEMKRKSREDPLTGLLNRRGLENIVDQLGNAGGPFATMLIDLDGFKSVNDTYGHKIGDDLLVQIARRIEEEAQEGAILARIGGDEFVLLLPSTERSHSPSELASRIIARIASPYSGVASVQIGASIGIYLSERPRLTEMLLRADIALYTAKRRGRNEFCLFDSELDAELQRRQCIERDLRSAIEAKSIGTWFQPIVQLDTGAVVGFEALLRWSHPLHGAISPPEIVTAARETGMLQLLTETVFLGCCALIDGLAKAGRQEIRVAMNVSPRELEAGNIDDLILNGLDSKGLPATMFEIEITEEAPVDRDRVDEKLGRLSHAGISIALDDFGTGFSTLASLKDGRIGKVKIDKGFIRGLAKSPEDQLLVKAVVDLGRTLGIEVMAEGVETEEDRQSLQALGCRMAQGFLFSKAMPPRWALELTMTEHAKQL</sequence>
<dbReference type="CDD" id="cd01948">
    <property type="entry name" value="EAL"/>
    <property type="match status" value="1"/>
</dbReference>
<dbReference type="PANTHER" id="PTHR44757">
    <property type="entry name" value="DIGUANYLATE CYCLASE DGCP"/>
    <property type="match status" value="1"/>
</dbReference>
<evidence type="ECO:0000259" key="3">
    <source>
        <dbReference type="PROSITE" id="PS50887"/>
    </source>
</evidence>
<dbReference type="InterPro" id="IPR001633">
    <property type="entry name" value="EAL_dom"/>
</dbReference>
<dbReference type="CDD" id="cd01949">
    <property type="entry name" value="GGDEF"/>
    <property type="match status" value="1"/>
</dbReference>
<dbReference type="SUPFAM" id="SSF141868">
    <property type="entry name" value="EAL domain-like"/>
    <property type="match status" value="1"/>
</dbReference>
<dbReference type="RefSeq" id="WP_260906556.1">
    <property type="nucleotide sequence ID" value="NZ_JAOCZP010000009.1"/>
</dbReference>
<feature type="transmembrane region" description="Helical" evidence="1">
    <location>
        <begin position="25"/>
        <end position="46"/>
    </location>
</feature>
<dbReference type="Pfam" id="PF00990">
    <property type="entry name" value="GGDEF"/>
    <property type="match status" value="1"/>
</dbReference>
<keyword evidence="1" id="KW-0812">Transmembrane</keyword>
<organism evidence="4 5">
    <name type="scientific">Chelativorans salis</name>
    <dbReference type="NCBI Taxonomy" id="2978478"/>
    <lineage>
        <taxon>Bacteria</taxon>
        <taxon>Pseudomonadati</taxon>
        <taxon>Pseudomonadota</taxon>
        <taxon>Alphaproteobacteria</taxon>
        <taxon>Hyphomicrobiales</taxon>
        <taxon>Phyllobacteriaceae</taxon>
        <taxon>Chelativorans</taxon>
    </lineage>
</organism>
<proteinExistence type="predicted"/>
<protein>
    <submittedName>
        <fullName evidence="4">EAL domain-containing protein</fullName>
    </submittedName>
</protein>
<dbReference type="Pfam" id="PF00563">
    <property type="entry name" value="EAL"/>
    <property type="match status" value="1"/>
</dbReference>
<dbReference type="InterPro" id="IPR000160">
    <property type="entry name" value="GGDEF_dom"/>
</dbReference>
<keyword evidence="5" id="KW-1185">Reference proteome</keyword>
<name>A0ABT2LTH3_9HYPH</name>
<keyword evidence="1" id="KW-1133">Transmembrane helix</keyword>
<feature type="transmembrane region" description="Helical" evidence="1">
    <location>
        <begin position="52"/>
        <end position="71"/>
    </location>
</feature>
<dbReference type="NCBIfam" id="TIGR00254">
    <property type="entry name" value="GGDEF"/>
    <property type="match status" value="1"/>
</dbReference>
<dbReference type="SUPFAM" id="SSF55073">
    <property type="entry name" value="Nucleotide cyclase"/>
    <property type="match status" value="1"/>
</dbReference>
<gene>
    <name evidence="4" type="ORF">N5A92_22780</name>
</gene>
<dbReference type="PROSITE" id="PS50883">
    <property type="entry name" value="EAL"/>
    <property type="match status" value="1"/>
</dbReference>
<accession>A0ABT2LTH3</accession>
<keyword evidence="1" id="KW-0472">Membrane</keyword>
<evidence type="ECO:0000313" key="4">
    <source>
        <dbReference type="EMBL" id="MCT7377852.1"/>
    </source>
</evidence>
<dbReference type="PROSITE" id="PS50887">
    <property type="entry name" value="GGDEF"/>
    <property type="match status" value="1"/>
</dbReference>
<feature type="domain" description="EAL" evidence="2">
    <location>
        <begin position="379"/>
        <end position="632"/>
    </location>
</feature>
<feature type="transmembrane region" description="Helical" evidence="1">
    <location>
        <begin position="146"/>
        <end position="163"/>
    </location>
</feature>
<dbReference type="Proteomes" id="UP001320831">
    <property type="component" value="Unassembled WGS sequence"/>
</dbReference>
<reference evidence="4 5" key="1">
    <citation type="submission" date="2022-09" db="EMBL/GenBank/DDBJ databases">
        <title>Chelativorans salina sp. nov., a novel slightly halophilic bacterium isolated from a saline lake sediment enrichment.</title>
        <authorList>
            <person name="Gao L."/>
            <person name="Fang B.-Z."/>
            <person name="Li W.-J."/>
        </authorList>
    </citation>
    <scope>NUCLEOTIDE SEQUENCE [LARGE SCALE GENOMIC DNA]</scope>
    <source>
        <strain evidence="4 5">EGI FJ00035</strain>
    </source>
</reference>
<comment type="caution">
    <text evidence="4">The sequence shown here is derived from an EMBL/GenBank/DDBJ whole genome shotgun (WGS) entry which is preliminary data.</text>
</comment>
<dbReference type="Gene3D" id="3.20.20.450">
    <property type="entry name" value="EAL domain"/>
    <property type="match status" value="1"/>
</dbReference>
<evidence type="ECO:0000259" key="2">
    <source>
        <dbReference type="PROSITE" id="PS50883"/>
    </source>
</evidence>
<feature type="transmembrane region" description="Helical" evidence="1">
    <location>
        <begin position="91"/>
        <end position="114"/>
    </location>
</feature>
<dbReference type="InterPro" id="IPR052155">
    <property type="entry name" value="Biofilm_reg_signaling"/>
</dbReference>
<dbReference type="PANTHER" id="PTHR44757:SF2">
    <property type="entry name" value="BIOFILM ARCHITECTURE MAINTENANCE PROTEIN MBAA"/>
    <property type="match status" value="1"/>
</dbReference>
<dbReference type="InterPro" id="IPR035919">
    <property type="entry name" value="EAL_sf"/>
</dbReference>